<dbReference type="InterPro" id="IPR027994">
    <property type="entry name" value="WxL_dom"/>
</dbReference>
<evidence type="ECO:0000313" key="4">
    <source>
        <dbReference type="EMBL" id="MFC4652305.1"/>
    </source>
</evidence>
<protein>
    <submittedName>
        <fullName evidence="4">WxL domain-containing protein</fullName>
    </submittedName>
</protein>
<evidence type="ECO:0000256" key="2">
    <source>
        <dbReference type="SAM" id="SignalP"/>
    </source>
</evidence>
<proteinExistence type="predicted"/>
<gene>
    <name evidence="4" type="ORF">ACFO26_05225</name>
</gene>
<dbReference type="Pfam" id="PF13731">
    <property type="entry name" value="WxL"/>
    <property type="match status" value="1"/>
</dbReference>
<sequence>MKKTITISSALLTALTFTTALAPLAHAEINDSTPAGTYGSTGTVKFQSSDTTTPPVNPENPDPSNPVLPSNPDGTDPQPGTNGPLSIDFASSLTFGTQDISSSDKTYYAAAQGLKNADNSLSYVPDYVQVSDNRGTFAGWSLYVNWDGQFRRQGADASSTKAGDVLTGAELTFNSGAANNLATSITPTAVSSYTLGETTGANEQLVMNATQGRGMGTSVVEYGASSDYDGTYTSTGSKSPITLSVPGSTVKAADTYTTNLTWTLSSTPDL</sequence>
<evidence type="ECO:0000256" key="1">
    <source>
        <dbReference type="SAM" id="MobiDB-lite"/>
    </source>
</evidence>
<name>A0ABV9JC99_9LACT</name>
<comment type="caution">
    <text evidence="4">The sequence shown here is derived from an EMBL/GenBank/DDBJ whole genome shotgun (WGS) entry which is preliminary data.</text>
</comment>
<keyword evidence="5" id="KW-1185">Reference proteome</keyword>
<organism evidence="4 5">
    <name type="scientific">Lactococcus nasutitermitis</name>
    <dbReference type="NCBI Taxonomy" id="1652957"/>
    <lineage>
        <taxon>Bacteria</taxon>
        <taxon>Bacillati</taxon>
        <taxon>Bacillota</taxon>
        <taxon>Bacilli</taxon>
        <taxon>Lactobacillales</taxon>
        <taxon>Streptococcaceae</taxon>
        <taxon>Lactococcus</taxon>
    </lineage>
</organism>
<feature type="signal peptide" evidence="2">
    <location>
        <begin position="1"/>
        <end position="27"/>
    </location>
</feature>
<feature type="compositionally biased region" description="Polar residues" evidence="1">
    <location>
        <begin position="30"/>
        <end position="54"/>
    </location>
</feature>
<feature type="compositionally biased region" description="Polar residues" evidence="1">
    <location>
        <begin position="78"/>
        <end position="88"/>
    </location>
</feature>
<dbReference type="Proteomes" id="UP001595987">
    <property type="component" value="Unassembled WGS sequence"/>
</dbReference>
<accession>A0ABV9JC99</accession>
<feature type="domain" description="WxL" evidence="3">
    <location>
        <begin position="36"/>
        <end position="268"/>
    </location>
</feature>
<keyword evidence="2" id="KW-0732">Signal</keyword>
<feature type="compositionally biased region" description="Pro residues" evidence="1">
    <location>
        <begin position="55"/>
        <end position="66"/>
    </location>
</feature>
<evidence type="ECO:0000313" key="5">
    <source>
        <dbReference type="Proteomes" id="UP001595987"/>
    </source>
</evidence>
<evidence type="ECO:0000259" key="3">
    <source>
        <dbReference type="Pfam" id="PF13731"/>
    </source>
</evidence>
<feature type="chain" id="PRO_5045259597" evidence="2">
    <location>
        <begin position="28"/>
        <end position="270"/>
    </location>
</feature>
<dbReference type="EMBL" id="JBHSGD010000005">
    <property type="protein sequence ID" value="MFC4652305.1"/>
    <property type="molecule type" value="Genomic_DNA"/>
</dbReference>
<dbReference type="RefSeq" id="WP_213535052.1">
    <property type="nucleotide sequence ID" value="NZ_BOVQ01000004.1"/>
</dbReference>
<feature type="region of interest" description="Disordered" evidence="1">
    <location>
        <begin position="30"/>
        <end position="88"/>
    </location>
</feature>
<reference evidence="5" key="1">
    <citation type="journal article" date="2019" name="Int. J. Syst. Evol. Microbiol.">
        <title>The Global Catalogue of Microorganisms (GCM) 10K type strain sequencing project: providing services to taxonomists for standard genome sequencing and annotation.</title>
        <authorList>
            <consortium name="The Broad Institute Genomics Platform"/>
            <consortium name="The Broad Institute Genome Sequencing Center for Infectious Disease"/>
            <person name="Wu L."/>
            <person name="Ma J."/>
        </authorList>
    </citation>
    <scope>NUCLEOTIDE SEQUENCE [LARGE SCALE GENOMIC DNA]</scope>
    <source>
        <strain evidence="5">CCUG 63287</strain>
    </source>
</reference>